<dbReference type="PANTHER" id="PTHR11908:SF132">
    <property type="entry name" value="ALDEHYDE OXIDASE 1-RELATED"/>
    <property type="match status" value="1"/>
</dbReference>
<accession>A0A856ME54</accession>
<evidence type="ECO:0000313" key="4">
    <source>
        <dbReference type="EMBL" id="QDL07327.1"/>
    </source>
</evidence>
<dbReference type="Proteomes" id="UP000503129">
    <property type="component" value="Chromosome"/>
</dbReference>
<name>A0A856ME54_9CYAN</name>
<sequence>MSTGIISPPKQREPIVGKPIDRVDGRLKVMGAARYAAEIPQDNIAHAVLIQSTIAKGRIQNINTDEAEKAPGILAVLTHLNAPKLNLMKEGSIVKGKLGESFVPLQSDEVFYDGQHIGVVVAETLEQAKYAASLVRVSYEEEKPSIEIESESPKAYQPKQFFGSELQVQRGDVAKGFAEAQVKIEQTYTTPIEHHNPMESSASIAVWNGEQLTVYDATQWVIGTRNIVADALGIPEENVCIISHYVGGGFGCKGFTWWHTILAAVAARVVGRPVKLMVTRQQMFTSCGHRSRTIQQLAFGATRDGKLTAIKHVTTMQTAEVDEFIEPCGLTSIVFYDIPNLEVAHNLVRVNTGTPTAMRAPGEAPGMFALESALDELAYELGIDPVELRIINHADVHPHTGKPWSSKYLKECYQLGAERFGWSHRNPKPRSMRDSDYLIGWGMASATYPGLRSPASAKAQLFADGRVIVSSATHDLGTGTYTIMTQIVADVLGLGVERIEFKLGESSMPVAPVAGGSQSAASVAPAVQGAAQELRSRVIRLAIDDELSPLYGVAQEAISTENGRVFLNNEPSRGETYAELLQRNNLPIVEVEAIANTAASESQQGTDNKVVRICVGKDENSDMQQYAFQSFGAHFVEVRVHPRLGQVRVTRFVSAIDVGRILNHKTARSQILGGITFGLGMALMEETVLDQQSGRFVVRNLADYHVPVQADVSDIDVLFIDKPDPHISKMGVRGVGEIGITGVAAAVANAIYHATGKRIRELPITPDKLL</sequence>
<dbReference type="AlphaFoldDB" id="A0A856ME54"/>
<feature type="domain" description="Aldehyde oxidase/xanthine dehydrogenase a/b hammerhead" evidence="3">
    <location>
        <begin position="30"/>
        <end position="143"/>
    </location>
</feature>
<organism evidence="4 5">
    <name type="scientific">Brasilonema sennae CENA114</name>
    <dbReference type="NCBI Taxonomy" id="415709"/>
    <lineage>
        <taxon>Bacteria</taxon>
        <taxon>Bacillati</taxon>
        <taxon>Cyanobacteriota</taxon>
        <taxon>Cyanophyceae</taxon>
        <taxon>Nostocales</taxon>
        <taxon>Scytonemataceae</taxon>
        <taxon>Brasilonema</taxon>
        <taxon>Bromeliae group (in: Brasilonema)</taxon>
    </lineage>
</organism>
<dbReference type="InterPro" id="IPR037165">
    <property type="entry name" value="AldOxase/xan_DH_Mopterin-bd_sf"/>
</dbReference>
<dbReference type="SMART" id="SM01008">
    <property type="entry name" value="Ald_Xan_dh_C"/>
    <property type="match status" value="1"/>
</dbReference>
<dbReference type="EMBL" id="CP030118">
    <property type="protein sequence ID" value="QDL07327.1"/>
    <property type="molecule type" value="Genomic_DNA"/>
</dbReference>
<evidence type="ECO:0000259" key="3">
    <source>
        <dbReference type="SMART" id="SM01008"/>
    </source>
</evidence>
<dbReference type="Pfam" id="PF02738">
    <property type="entry name" value="MoCoBD_1"/>
    <property type="match status" value="1"/>
</dbReference>
<proteinExistence type="predicted"/>
<dbReference type="Gene3D" id="3.30.365.10">
    <property type="entry name" value="Aldehyde oxidase/xanthine dehydrogenase, molybdopterin binding domain"/>
    <property type="match status" value="4"/>
</dbReference>
<dbReference type="RefSeq" id="WP_171975581.1">
    <property type="nucleotide sequence ID" value="NZ_CAWOXK010000001.1"/>
</dbReference>
<dbReference type="KEGG" id="bsen:DP114_04885"/>
<dbReference type="InterPro" id="IPR046867">
    <property type="entry name" value="AldOxase/xan_DH_MoCoBD2"/>
</dbReference>
<dbReference type="InterPro" id="IPR008274">
    <property type="entry name" value="AldOxase/xan_DH_MoCoBD1"/>
</dbReference>
<evidence type="ECO:0000256" key="1">
    <source>
        <dbReference type="ARBA" id="ARBA00022505"/>
    </source>
</evidence>
<dbReference type="Gene3D" id="3.90.1170.50">
    <property type="entry name" value="Aldehyde oxidase/xanthine dehydrogenase, a/b hammerhead"/>
    <property type="match status" value="1"/>
</dbReference>
<gene>
    <name evidence="4" type="ORF">DP114_04885</name>
</gene>
<keyword evidence="5" id="KW-1185">Reference proteome</keyword>
<dbReference type="Pfam" id="PF20256">
    <property type="entry name" value="MoCoBD_2"/>
    <property type="match status" value="1"/>
</dbReference>
<dbReference type="Pfam" id="PF01315">
    <property type="entry name" value="Ald_Xan_dh_C"/>
    <property type="match status" value="1"/>
</dbReference>
<dbReference type="SUPFAM" id="SSF56003">
    <property type="entry name" value="Molybdenum cofactor-binding domain"/>
    <property type="match status" value="1"/>
</dbReference>
<dbReference type="PANTHER" id="PTHR11908">
    <property type="entry name" value="XANTHINE DEHYDROGENASE"/>
    <property type="match status" value="1"/>
</dbReference>
<evidence type="ECO:0000256" key="2">
    <source>
        <dbReference type="ARBA" id="ARBA00023002"/>
    </source>
</evidence>
<dbReference type="SUPFAM" id="SSF54665">
    <property type="entry name" value="CO dehydrogenase molybdoprotein N-domain-like"/>
    <property type="match status" value="1"/>
</dbReference>
<dbReference type="GO" id="GO:0005506">
    <property type="term" value="F:iron ion binding"/>
    <property type="evidence" value="ECO:0007669"/>
    <property type="project" value="InterPro"/>
</dbReference>
<dbReference type="InterPro" id="IPR000674">
    <property type="entry name" value="Ald_Oxase/Xan_DH_a/b"/>
</dbReference>
<reference evidence="4 5" key="1">
    <citation type="submission" date="2018-06" db="EMBL/GenBank/DDBJ databases">
        <title>Comparative genomics of Brasilonema spp. strains.</title>
        <authorList>
            <person name="Alvarenga D.O."/>
            <person name="Fiore M.F."/>
            <person name="Varani A.M."/>
        </authorList>
    </citation>
    <scope>NUCLEOTIDE SEQUENCE [LARGE SCALE GENOMIC DNA]</scope>
    <source>
        <strain evidence="4 5">CENA114</strain>
    </source>
</reference>
<protein>
    <submittedName>
        <fullName evidence="4">Xanthine dehydrogenase family protein molybdopterin-binding subunit</fullName>
    </submittedName>
</protein>
<keyword evidence="2" id="KW-0560">Oxidoreductase</keyword>
<keyword evidence="1" id="KW-0500">Molybdenum</keyword>
<dbReference type="GO" id="GO:0016491">
    <property type="term" value="F:oxidoreductase activity"/>
    <property type="evidence" value="ECO:0007669"/>
    <property type="project" value="UniProtKB-KW"/>
</dbReference>
<evidence type="ECO:0000313" key="5">
    <source>
        <dbReference type="Proteomes" id="UP000503129"/>
    </source>
</evidence>
<dbReference type="InterPro" id="IPR036856">
    <property type="entry name" value="Ald_Oxase/Xan_DH_a/b_sf"/>
</dbReference>
<dbReference type="InterPro" id="IPR016208">
    <property type="entry name" value="Ald_Oxase/xanthine_DH-like"/>
</dbReference>